<gene>
    <name evidence="1" type="ORF">LCGC14_1846840</name>
</gene>
<proteinExistence type="predicted"/>
<reference evidence="1" key="1">
    <citation type="journal article" date="2015" name="Nature">
        <title>Complex archaea that bridge the gap between prokaryotes and eukaryotes.</title>
        <authorList>
            <person name="Spang A."/>
            <person name="Saw J.H."/>
            <person name="Jorgensen S.L."/>
            <person name="Zaremba-Niedzwiedzka K."/>
            <person name="Martijn J."/>
            <person name="Lind A.E."/>
            <person name="van Eijk R."/>
            <person name="Schleper C."/>
            <person name="Guy L."/>
            <person name="Ettema T.J."/>
        </authorList>
    </citation>
    <scope>NUCLEOTIDE SEQUENCE</scope>
</reference>
<dbReference type="AlphaFoldDB" id="A0A0F9GZS2"/>
<organism evidence="1">
    <name type="scientific">marine sediment metagenome</name>
    <dbReference type="NCBI Taxonomy" id="412755"/>
    <lineage>
        <taxon>unclassified sequences</taxon>
        <taxon>metagenomes</taxon>
        <taxon>ecological metagenomes</taxon>
    </lineage>
</organism>
<evidence type="ECO:0000313" key="1">
    <source>
        <dbReference type="EMBL" id="KKL96206.1"/>
    </source>
</evidence>
<comment type="caution">
    <text evidence="1">The sequence shown here is derived from an EMBL/GenBank/DDBJ whole genome shotgun (WGS) entry which is preliminary data.</text>
</comment>
<name>A0A0F9GZS2_9ZZZZ</name>
<dbReference type="EMBL" id="LAZR01018493">
    <property type="protein sequence ID" value="KKL96206.1"/>
    <property type="molecule type" value="Genomic_DNA"/>
</dbReference>
<sequence>MHPRTLAPRNRFAGRIHEDAITEALHKTHADYLAGINAANQSPNGKLDLSDQSNPFKTGYISRMREIEHQASIRHQASMKDD</sequence>
<protein>
    <submittedName>
        <fullName evidence="1">Uncharacterized protein</fullName>
    </submittedName>
</protein>
<accession>A0A0F9GZS2</accession>